<dbReference type="AlphaFoldDB" id="A0A9D2ANZ5"/>
<keyword evidence="2" id="KW-0547">Nucleotide-binding</keyword>
<dbReference type="InterPro" id="IPR051396">
    <property type="entry name" value="Bact_Antivir_Def_Nuclease"/>
</dbReference>
<dbReference type="Pfam" id="PF13304">
    <property type="entry name" value="AAA_21"/>
    <property type="match status" value="1"/>
</dbReference>
<dbReference type="EMBL" id="DXFG01000349">
    <property type="protein sequence ID" value="HIX39184.1"/>
    <property type="molecule type" value="Genomic_DNA"/>
</dbReference>
<dbReference type="SUPFAM" id="SSF52540">
    <property type="entry name" value="P-loop containing nucleoside triphosphate hydrolases"/>
    <property type="match status" value="1"/>
</dbReference>
<keyword evidence="2" id="KW-0067">ATP-binding</keyword>
<accession>A0A9D2ANZ5</accession>
<gene>
    <name evidence="2" type="ORF">H9738_15180</name>
</gene>
<organism evidence="2 3">
    <name type="scientific">Candidatus Blautia pullistercoris</name>
    <dbReference type="NCBI Taxonomy" id="2838499"/>
    <lineage>
        <taxon>Bacteria</taxon>
        <taxon>Bacillati</taxon>
        <taxon>Bacillota</taxon>
        <taxon>Clostridia</taxon>
        <taxon>Lachnospirales</taxon>
        <taxon>Lachnospiraceae</taxon>
        <taxon>Blautia</taxon>
    </lineage>
</organism>
<sequence>MEWYIDQNDNGNYFLAFQHYKSGVHTREGIGDGIWSIFTIADALYDAEKGDTIVIDEPELSLHPQYQKRVMNLLMEESANKQVIISTHSPYFIS</sequence>
<dbReference type="Gene3D" id="3.40.50.300">
    <property type="entry name" value="P-loop containing nucleotide triphosphate hydrolases"/>
    <property type="match status" value="1"/>
</dbReference>
<dbReference type="PANTHER" id="PTHR43581:SF4">
    <property type="entry name" value="ATP_GTP PHOSPHATASE"/>
    <property type="match status" value="1"/>
</dbReference>
<reference evidence="2" key="2">
    <citation type="submission" date="2021-04" db="EMBL/GenBank/DDBJ databases">
        <authorList>
            <person name="Gilroy R."/>
        </authorList>
    </citation>
    <scope>NUCLEOTIDE SEQUENCE</scope>
    <source>
        <strain evidence="2">ChiHjej12B11-1927</strain>
    </source>
</reference>
<feature type="non-terminal residue" evidence="2">
    <location>
        <position position="94"/>
    </location>
</feature>
<name>A0A9D2ANZ5_9FIRM</name>
<dbReference type="PANTHER" id="PTHR43581">
    <property type="entry name" value="ATP/GTP PHOSPHATASE"/>
    <property type="match status" value="1"/>
</dbReference>
<evidence type="ECO:0000313" key="2">
    <source>
        <dbReference type="EMBL" id="HIX39184.1"/>
    </source>
</evidence>
<proteinExistence type="predicted"/>
<evidence type="ECO:0000259" key="1">
    <source>
        <dbReference type="Pfam" id="PF13304"/>
    </source>
</evidence>
<dbReference type="InterPro" id="IPR003959">
    <property type="entry name" value="ATPase_AAA_core"/>
</dbReference>
<dbReference type="InterPro" id="IPR027417">
    <property type="entry name" value="P-loop_NTPase"/>
</dbReference>
<evidence type="ECO:0000313" key="3">
    <source>
        <dbReference type="Proteomes" id="UP000824230"/>
    </source>
</evidence>
<reference evidence="2" key="1">
    <citation type="journal article" date="2021" name="PeerJ">
        <title>Extensive microbial diversity within the chicken gut microbiome revealed by metagenomics and culture.</title>
        <authorList>
            <person name="Gilroy R."/>
            <person name="Ravi A."/>
            <person name="Getino M."/>
            <person name="Pursley I."/>
            <person name="Horton D.L."/>
            <person name="Alikhan N.F."/>
            <person name="Baker D."/>
            <person name="Gharbi K."/>
            <person name="Hall N."/>
            <person name="Watson M."/>
            <person name="Adriaenssens E.M."/>
            <person name="Foster-Nyarko E."/>
            <person name="Jarju S."/>
            <person name="Secka A."/>
            <person name="Antonio M."/>
            <person name="Oren A."/>
            <person name="Chaudhuri R.R."/>
            <person name="La Ragione R."/>
            <person name="Hildebrand F."/>
            <person name="Pallen M.J."/>
        </authorList>
    </citation>
    <scope>NUCLEOTIDE SEQUENCE</scope>
    <source>
        <strain evidence="2">ChiHjej12B11-1927</strain>
    </source>
</reference>
<feature type="domain" description="ATPase AAA-type core" evidence="1">
    <location>
        <begin position="31"/>
        <end position="94"/>
    </location>
</feature>
<comment type="caution">
    <text evidence="2">The sequence shown here is derived from an EMBL/GenBank/DDBJ whole genome shotgun (WGS) entry which is preliminary data.</text>
</comment>
<protein>
    <submittedName>
        <fullName evidence="2">ATP-binding protein</fullName>
    </submittedName>
</protein>
<dbReference type="GO" id="GO:0005524">
    <property type="term" value="F:ATP binding"/>
    <property type="evidence" value="ECO:0007669"/>
    <property type="project" value="UniProtKB-KW"/>
</dbReference>
<dbReference type="GO" id="GO:0016887">
    <property type="term" value="F:ATP hydrolysis activity"/>
    <property type="evidence" value="ECO:0007669"/>
    <property type="project" value="InterPro"/>
</dbReference>
<dbReference type="Proteomes" id="UP000824230">
    <property type="component" value="Unassembled WGS sequence"/>
</dbReference>